<dbReference type="OrthoDB" id="289228at2759"/>
<reference evidence="2 3" key="1">
    <citation type="submission" date="2012-05" db="EMBL/GenBank/DDBJ databases">
        <title>Recombination and specialization in a pathogen metapopulation.</title>
        <authorList>
            <person name="Gardiner A."/>
            <person name="Kemen E."/>
            <person name="Schultz-Larsen T."/>
            <person name="MacLean D."/>
            <person name="Van Oosterhout C."/>
            <person name="Jones J.D.G."/>
        </authorList>
    </citation>
    <scope>NUCLEOTIDE SEQUENCE [LARGE SCALE GENOMIC DNA]</scope>
    <source>
        <strain evidence="2 3">Ac Nc2</strain>
    </source>
</reference>
<dbReference type="SMART" id="SM00584">
    <property type="entry name" value="TLDc"/>
    <property type="match status" value="1"/>
</dbReference>
<dbReference type="PROSITE" id="PS51886">
    <property type="entry name" value="TLDC"/>
    <property type="match status" value="1"/>
</dbReference>
<dbReference type="STRING" id="65357.A0A024GQ13"/>
<evidence type="ECO:0000313" key="3">
    <source>
        <dbReference type="Proteomes" id="UP000053237"/>
    </source>
</evidence>
<dbReference type="Proteomes" id="UP000053237">
    <property type="component" value="Unassembled WGS sequence"/>
</dbReference>
<dbReference type="PANTHER" id="PTHR23354">
    <property type="entry name" value="NUCLEOLAR PROTEIN 7/ESTROGEN RECEPTOR COACTIVATOR-RELATED"/>
    <property type="match status" value="1"/>
</dbReference>
<dbReference type="PANTHER" id="PTHR23354:SF108">
    <property type="entry name" value="RE10231P"/>
    <property type="match status" value="1"/>
</dbReference>
<evidence type="ECO:0000259" key="1">
    <source>
        <dbReference type="PROSITE" id="PS51886"/>
    </source>
</evidence>
<feature type="domain" description="TLDc" evidence="1">
    <location>
        <begin position="211"/>
        <end position="386"/>
    </location>
</feature>
<gene>
    <name evidence="2" type="ORF">BN9_101670</name>
</gene>
<accession>A0A024GQ13</accession>
<organism evidence="2 3">
    <name type="scientific">Albugo candida</name>
    <dbReference type="NCBI Taxonomy" id="65357"/>
    <lineage>
        <taxon>Eukaryota</taxon>
        <taxon>Sar</taxon>
        <taxon>Stramenopiles</taxon>
        <taxon>Oomycota</taxon>
        <taxon>Peronosporomycetes</taxon>
        <taxon>Albuginales</taxon>
        <taxon>Albuginaceae</taxon>
        <taxon>Albugo</taxon>
    </lineage>
</organism>
<sequence>MGNSHEKSSEYKGPFGDIEYDQLARKYEALTKSRKSDDIHANFKTAFHLYVPDTMPQHLRTPLEDFGVFIYRLCALQNESNASDTIKHISLPAFVRAVTRCTRLSPQSILTSIYSLFDPQGCNAIERSQMQLLFLSVLLMMQENEAVPSTAYIEVTEALTTALMSDNDTVQSEQFVQWTTSVLPLLYSVISTWMSSKALETFATRSYSSPKLTHRSEILSLPQFHLLSCVTTHLQGDIDRIYTSMEDGLSYNRLCFHLLGYSGPTLIVIQDVEGAIFGAFCDTEWKESNRFYGGNGCFLFRFRPDFHIYRAATLHQSGNHMYLNTKGFSLPRGLGVGGDLTEFRMFLSEDFDENCYTTTRCLSYEPGPLSSRKRFSIALLEIWGCGGEKSMLKQKAHRQDTADMIAHARKVDKAQFVGNDFDKEMFLGRTFGHGTNQARVVEDQS</sequence>
<dbReference type="EMBL" id="CAIX01000258">
    <property type="protein sequence ID" value="CCI48958.1"/>
    <property type="molecule type" value="Genomic_DNA"/>
</dbReference>
<dbReference type="InParanoid" id="A0A024GQ13"/>
<protein>
    <recommendedName>
        <fullName evidence="1">TLDc domain-containing protein</fullName>
    </recommendedName>
</protein>
<evidence type="ECO:0000313" key="2">
    <source>
        <dbReference type="EMBL" id="CCI48958.1"/>
    </source>
</evidence>
<dbReference type="InterPro" id="IPR006571">
    <property type="entry name" value="TLDc_dom"/>
</dbReference>
<comment type="caution">
    <text evidence="2">The sequence shown here is derived from an EMBL/GenBank/DDBJ whole genome shotgun (WGS) entry which is preliminary data.</text>
</comment>
<keyword evidence="3" id="KW-1185">Reference proteome</keyword>
<dbReference type="AlphaFoldDB" id="A0A024GQ13"/>
<proteinExistence type="predicted"/>
<dbReference type="Pfam" id="PF07534">
    <property type="entry name" value="TLD"/>
    <property type="match status" value="1"/>
</dbReference>
<name>A0A024GQ13_9STRA</name>